<dbReference type="InterPro" id="IPR025587">
    <property type="entry name" value="DUF4351"/>
</dbReference>
<evidence type="ECO:0000313" key="2">
    <source>
        <dbReference type="EMBL" id="CCQ65199.1"/>
    </source>
</evidence>
<proteinExistence type="predicted"/>
<reference evidence="2 3" key="1">
    <citation type="submission" date="2013-01" db="EMBL/GenBank/DDBJ databases">
        <authorList>
            <person name="Bench S."/>
        </authorList>
    </citation>
    <scope>NUCLEOTIDE SEQUENCE [LARGE SCALE GENOMIC DNA]</scope>
    <source>
        <strain evidence="2 3">WH 0402</strain>
    </source>
</reference>
<accession>T2JJF5</accession>
<organism evidence="2 3">
    <name type="scientific">Crocosphaera watsonii WH 0402</name>
    <dbReference type="NCBI Taxonomy" id="1284629"/>
    <lineage>
        <taxon>Bacteria</taxon>
        <taxon>Bacillati</taxon>
        <taxon>Cyanobacteriota</taxon>
        <taxon>Cyanophyceae</taxon>
        <taxon>Oscillatoriophycideae</taxon>
        <taxon>Chroococcales</taxon>
        <taxon>Aphanothecaceae</taxon>
        <taxon>Crocosphaera</taxon>
    </lineage>
</organism>
<dbReference type="Pfam" id="PF14261">
    <property type="entry name" value="DUF4351"/>
    <property type="match status" value="1"/>
</dbReference>
<dbReference type="EMBL" id="CAQN01000129">
    <property type="protein sequence ID" value="CCQ65199.1"/>
    <property type="molecule type" value="Genomic_DNA"/>
</dbReference>
<protein>
    <recommendedName>
        <fullName evidence="1">DUF4351 domain-containing protein</fullName>
    </recommendedName>
</protein>
<feature type="domain" description="DUF4351" evidence="1">
    <location>
        <begin position="196"/>
        <end position="253"/>
    </location>
</feature>
<dbReference type="AlphaFoldDB" id="T2JJF5"/>
<gene>
    <name evidence="2" type="ORF">CWATWH0402_4567</name>
</gene>
<dbReference type="Proteomes" id="UP000018130">
    <property type="component" value="Unassembled WGS sequence"/>
</dbReference>
<dbReference type="PANTHER" id="PTHR34613:SF1">
    <property type="entry name" value="SLL6017 PROTEIN"/>
    <property type="match status" value="1"/>
</dbReference>
<evidence type="ECO:0000259" key="1">
    <source>
        <dbReference type="Pfam" id="PF14261"/>
    </source>
</evidence>
<sequence length="255" mass="29341">MGEAIPLTILTPSELSLEPIRADALILLSSSEIVLHLEFQTKPDQAIPFRMLDYRVRVYRRFPEKQMRQVVIYLTPSTSELVQQNVFAIANTRHQFEVIRLWEIPTEQLLQSSGLWPLAVLGETDDPASILEDIGERINRLDNQRQQSNIAASTAILAGLLLEEEVIQSILRSEIMRESVIYQRIESEGIRKGKAEGRQEEAIALILRQLKRRFNTIPAEIEVKINDLPIEKIEELGEALLDFQEEEDLINWFEN</sequence>
<dbReference type="InterPro" id="IPR010106">
    <property type="entry name" value="RpnA"/>
</dbReference>
<dbReference type="NCBIfam" id="TIGR01784">
    <property type="entry name" value="T_den_put_tspse"/>
    <property type="match status" value="1"/>
</dbReference>
<name>T2JJF5_CROWT</name>
<evidence type="ECO:0000313" key="3">
    <source>
        <dbReference type="Proteomes" id="UP000018130"/>
    </source>
</evidence>
<reference evidence="2 3" key="2">
    <citation type="submission" date="2013-09" db="EMBL/GenBank/DDBJ databases">
        <title>Whole genome comparison of six Crocosphaera watsonii strains with differing phenotypes.</title>
        <authorList>
            <person name="Bench S.R."/>
            <person name="Heller P."/>
            <person name="Frank I."/>
            <person name="Arciniega M."/>
            <person name="Shilova I.N."/>
            <person name="Zehr J.P."/>
        </authorList>
    </citation>
    <scope>NUCLEOTIDE SEQUENCE [LARGE SCALE GENOMIC DNA]</scope>
    <source>
        <strain evidence="2 3">WH 0402</strain>
    </source>
</reference>
<comment type="caution">
    <text evidence="2">The sequence shown here is derived from an EMBL/GenBank/DDBJ whole genome shotgun (WGS) entry which is preliminary data.</text>
</comment>
<dbReference type="PANTHER" id="PTHR34613">
    <property type="entry name" value="SLL0800 PROTEIN"/>
    <property type="match status" value="1"/>
</dbReference>